<dbReference type="Proteomes" id="UP000323521">
    <property type="component" value="Chromosome"/>
</dbReference>
<feature type="transmembrane region" description="Helical" evidence="9">
    <location>
        <begin position="20"/>
        <end position="37"/>
    </location>
</feature>
<dbReference type="GO" id="GO:0022857">
    <property type="term" value="F:transmembrane transporter activity"/>
    <property type="evidence" value="ECO:0007669"/>
    <property type="project" value="InterPro"/>
</dbReference>
<feature type="transmembrane region" description="Helical" evidence="9">
    <location>
        <begin position="67"/>
        <end position="85"/>
    </location>
</feature>
<evidence type="ECO:0000313" key="11">
    <source>
        <dbReference type="Proteomes" id="UP000323521"/>
    </source>
</evidence>
<sequence>MDILQYWDVLVTAILRGGLYSLMAIGLSLVFGVMNIANFAHGEFYMIGAYFAFFAFSTFGMNPIISIVVAGLLAFIVGAIVEKSLFYPLRQRSKKDWLMNTFLLTLGVSIILQNGVKLLWGSTYRGITAYWPGRIKLGSGGMEIANDRVVGFFIAVFAIAAFVYFLNKTRIGRAIRAVSQDETGASLVGVDLKMIHTLTFALSCMMAALAGACLLSITPAYPVMGVNPLYKSWFVLILVGMGNVGASIVGGLIVGLLETISYFQFGAGWQDVISLTIIILILLFKPNGIFGKKGVKSAVE</sequence>
<accession>A0A3G1KZP1</accession>
<dbReference type="InterPro" id="IPR052157">
    <property type="entry name" value="BCAA_transport_permease"/>
</dbReference>
<evidence type="ECO:0000313" key="10">
    <source>
        <dbReference type="EMBL" id="ATW27868.1"/>
    </source>
</evidence>
<comment type="subcellular location">
    <subcellularLocation>
        <location evidence="1">Cell membrane</location>
        <topology evidence="1">Multi-pass membrane protein</topology>
    </subcellularLocation>
</comment>
<feature type="transmembrane region" description="Helical" evidence="9">
    <location>
        <begin position="233"/>
        <end position="255"/>
    </location>
</feature>
<gene>
    <name evidence="10" type="ORF">DCMF_26705</name>
</gene>
<keyword evidence="11" id="KW-1185">Reference proteome</keyword>
<dbReference type="AlphaFoldDB" id="A0A3G1KZP1"/>
<evidence type="ECO:0000256" key="9">
    <source>
        <dbReference type="SAM" id="Phobius"/>
    </source>
</evidence>
<keyword evidence="5" id="KW-0029">Amino-acid transport</keyword>
<comment type="similarity">
    <text evidence="8">Belongs to the binding-protein-dependent transport system permease family. LivHM subfamily.</text>
</comment>
<feature type="transmembrane region" description="Helical" evidence="9">
    <location>
        <begin position="149"/>
        <end position="166"/>
    </location>
</feature>
<dbReference type="Pfam" id="PF02653">
    <property type="entry name" value="BPD_transp_2"/>
    <property type="match status" value="1"/>
</dbReference>
<dbReference type="PANTHER" id="PTHR11795:SF445">
    <property type="entry name" value="AMINO ACID ABC TRANSPORTER PERMEASE PROTEIN"/>
    <property type="match status" value="1"/>
</dbReference>
<evidence type="ECO:0000256" key="2">
    <source>
        <dbReference type="ARBA" id="ARBA00022448"/>
    </source>
</evidence>
<evidence type="ECO:0000256" key="6">
    <source>
        <dbReference type="ARBA" id="ARBA00022989"/>
    </source>
</evidence>
<reference evidence="10 11" key="1">
    <citation type="submission" date="2016-10" db="EMBL/GenBank/DDBJ databases">
        <title>Complete Genome Sequence of Peptococcaceae strain DCMF.</title>
        <authorList>
            <person name="Edwards R.J."/>
            <person name="Holland S.I."/>
            <person name="Deshpande N.P."/>
            <person name="Wong Y.K."/>
            <person name="Ertan H."/>
            <person name="Manefield M."/>
            <person name="Russell T.L."/>
            <person name="Lee M.J."/>
        </authorList>
    </citation>
    <scope>NUCLEOTIDE SEQUENCE [LARGE SCALE GENOMIC DNA]</scope>
    <source>
        <strain evidence="10 11">DCMF</strain>
    </source>
</reference>
<organism evidence="10 11">
    <name type="scientific">Formimonas warabiya</name>
    <dbReference type="NCBI Taxonomy" id="1761012"/>
    <lineage>
        <taxon>Bacteria</taxon>
        <taxon>Bacillati</taxon>
        <taxon>Bacillota</taxon>
        <taxon>Clostridia</taxon>
        <taxon>Eubacteriales</taxon>
        <taxon>Peptococcaceae</taxon>
        <taxon>Candidatus Formimonas</taxon>
    </lineage>
</organism>
<evidence type="ECO:0000256" key="4">
    <source>
        <dbReference type="ARBA" id="ARBA00022692"/>
    </source>
</evidence>
<feature type="transmembrane region" description="Helical" evidence="9">
    <location>
        <begin position="97"/>
        <end position="116"/>
    </location>
</feature>
<keyword evidence="2" id="KW-0813">Transport</keyword>
<keyword evidence="4 9" id="KW-0812">Transmembrane</keyword>
<dbReference type="EMBL" id="CP017634">
    <property type="protein sequence ID" value="ATW27868.1"/>
    <property type="molecule type" value="Genomic_DNA"/>
</dbReference>
<evidence type="ECO:0000256" key="7">
    <source>
        <dbReference type="ARBA" id="ARBA00023136"/>
    </source>
</evidence>
<dbReference type="PANTHER" id="PTHR11795">
    <property type="entry name" value="BRANCHED-CHAIN AMINO ACID TRANSPORT SYSTEM PERMEASE PROTEIN LIVH"/>
    <property type="match status" value="1"/>
</dbReference>
<dbReference type="RefSeq" id="WP_148137253.1">
    <property type="nucleotide sequence ID" value="NZ_CP017634.1"/>
</dbReference>
<feature type="transmembrane region" description="Helical" evidence="9">
    <location>
        <begin position="200"/>
        <end position="221"/>
    </location>
</feature>
<keyword evidence="6 9" id="KW-1133">Transmembrane helix</keyword>
<keyword evidence="3" id="KW-1003">Cell membrane</keyword>
<dbReference type="InterPro" id="IPR001851">
    <property type="entry name" value="ABC_transp_permease"/>
</dbReference>
<dbReference type="OrthoDB" id="9807115at2"/>
<proteinExistence type="inferred from homology"/>
<keyword evidence="7 9" id="KW-0472">Membrane</keyword>
<dbReference type="GO" id="GO:0005886">
    <property type="term" value="C:plasma membrane"/>
    <property type="evidence" value="ECO:0007669"/>
    <property type="project" value="UniProtKB-SubCell"/>
</dbReference>
<dbReference type="KEGG" id="fwa:DCMF_26705"/>
<name>A0A3G1KZP1_FORW1</name>
<evidence type="ECO:0000256" key="1">
    <source>
        <dbReference type="ARBA" id="ARBA00004651"/>
    </source>
</evidence>
<dbReference type="GO" id="GO:0006865">
    <property type="term" value="P:amino acid transport"/>
    <property type="evidence" value="ECO:0007669"/>
    <property type="project" value="UniProtKB-KW"/>
</dbReference>
<evidence type="ECO:0000256" key="3">
    <source>
        <dbReference type="ARBA" id="ARBA00022475"/>
    </source>
</evidence>
<feature type="transmembrane region" description="Helical" evidence="9">
    <location>
        <begin position="262"/>
        <end position="284"/>
    </location>
</feature>
<evidence type="ECO:0000256" key="5">
    <source>
        <dbReference type="ARBA" id="ARBA00022970"/>
    </source>
</evidence>
<protein>
    <recommendedName>
        <fullName evidence="12">Branched-chain amino acid ABC transporter permease</fullName>
    </recommendedName>
</protein>
<dbReference type="CDD" id="cd06582">
    <property type="entry name" value="TM_PBP1_LivH_like"/>
    <property type="match status" value="1"/>
</dbReference>
<evidence type="ECO:0008006" key="12">
    <source>
        <dbReference type="Google" id="ProtNLM"/>
    </source>
</evidence>
<evidence type="ECO:0000256" key="8">
    <source>
        <dbReference type="ARBA" id="ARBA00037998"/>
    </source>
</evidence>